<evidence type="ECO:0000259" key="9">
    <source>
        <dbReference type="PROSITE" id="PS50113"/>
    </source>
</evidence>
<dbReference type="SMART" id="SM00086">
    <property type="entry name" value="PAC"/>
    <property type="match status" value="1"/>
</dbReference>
<feature type="modified residue" description="4-aspartylphosphate" evidence="4">
    <location>
        <position position="60"/>
    </location>
</feature>
<dbReference type="SMART" id="SM00387">
    <property type="entry name" value="HATPase_c"/>
    <property type="match status" value="1"/>
</dbReference>
<dbReference type="InterPro" id="IPR035965">
    <property type="entry name" value="PAS-like_dom_sf"/>
</dbReference>
<feature type="domain" description="PAS" evidence="8">
    <location>
        <begin position="138"/>
        <end position="210"/>
    </location>
</feature>
<dbReference type="Pfam" id="PF02518">
    <property type="entry name" value="HATPase_c"/>
    <property type="match status" value="1"/>
</dbReference>
<dbReference type="OrthoDB" id="9813412at2"/>
<dbReference type="Proteomes" id="UP000199706">
    <property type="component" value="Unassembled WGS sequence"/>
</dbReference>
<dbReference type="InterPro" id="IPR011712">
    <property type="entry name" value="Sig_transdc_His_kin_sub3_dim/P"/>
</dbReference>
<keyword evidence="2 10" id="KW-0418">Kinase</keyword>
<evidence type="ECO:0000256" key="4">
    <source>
        <dbReference type="PROSITE-ProRule" id="PRU00169"/>
    </source>
</evidence>
<keyword evidence="5" id="KW-0175">Coiled coil</keyword>
<dbReference type="InterPro" id="IPR036890">
    <property type="entry name" value="HATPase_C_sf"/>
</dbReference>
<dbReference type="InterPro" id="IPR001610">
    <property type="entry name" value="PAC"/>
</dbReference>
<dbReference type="GO" id="GO:0046983">
    <property type="term" value="F:protein dimerization activity"/>
    <property type="evidence" value="ECO:0007669"/>
    <property type="project" value="InterPro"/>
</dbReference>
<dbReference type="Gene3D" id="1.20.5.1930">
    <property type="match status" value="1"/>
</dbReference>
<dbReference type="InterPro" id="IPR000014">
    <property type="entry name" value="PAS"/>
</dbReference>
<sequence>MNTLAEIEILLVEDSPSDALLIREALADVQDFRHHLVHTELLSDAFARADTTRFDVVLLDLGLPDAQGLDTFRTFRQRAPELPVLVLTGLDDMSVGLLAIQEGAQDFLPKREIRTSELGRAIRYAIERHRAAMALKESEERFQLAINGATAGLWDWNPQTGAIFLSPHFKEILGYDGDKQPDQPSVLLEAVHPDDIDRVKLSLAAHLDRKHPYDVEYRVRTRSGEFRWIQSRGQALWNRAGEAYRMVGWIMDVTDRKLADEALRESREELQHLSANIQDVREEEKARIARELHDDLGQQLIALKMEVSRIEDLAEAPKMALAGADLSNIYTLIDQLLGSVRKIAADLRPTMLDDLGLIPAIEWFTDQFSARFGVRVIRHIAADDIDFNRDSATAVFRVVQEAMTNVARHSDATEVTLEITRDDPNCIVSIVDNGRGCESDKHPARDSFGLLGMRERVAGLAGDLRIRTAPDEGFALSVSLPLAVIERKEGK</sequence>
<dbReference type="NCBIfam" id="TIGR00229">
    <property type="entry name" value="sensory_box"/>
    <property type="match status" value="1"/>
</dbReference>
<dbReference type="Gene3D" id="3.30.450.20">
    <property type="entry name" value="PAS domain"/>
    <property type="match status" value="1"/>
</dbReference>
<dbReference type="Gene3D" id="3.30.565.10">
    <property type="entry name" value="Histidine kinase-like ATPase, C-terminal domain"/>
    <property type="match status" value="1"/>
</dbReference>
<dbReference type="InterPro" id="IPR000700">
    <property type="entry name" value="PAS-assoc_C"/>
</dbReference>
<dbReference type="AlphaFoldDB" id="A0A1G8BEI5"/>
<feature type="domain" description="Histidine kinase" evidence="6">
    <location>
        <begin position="287"/>
        <end position="484"/>
    </location>
</feature>
<protein>
    <submittedName>
        <fullName evidence="10">Two-component system, NarL family, sensor histidine kinase UhpB</fullName>
    </submittedName>
</protein>
<evidence type="ECO:0000259" key="6">
    <source>
        <dbReference type="PROSITE" id="PS50109"/>
    </source>
</evidence>
<evidence type="ECO:0000256" key="5">
    <source>
        <dbReference type="SAM" id="Coils"/>
    </source>
</evidence>
<evidence type="ECO:0000259" key="7">
    <source>
        <dbReference type="PROSITE" id="PS50110"/>
    </source>
</evidence>
<dbReference type="PANTHER" id="PTHR24421">
    <property type="entry name" value="NITRATE/NITRITE SENSOR PROTEIN NARX-RELATED"/>
    <property type="match status" value="1"/>
</dbReference>
<evidence type="ECO:0000313" key="11">
    <source>
        <dbReference type="Proteomes" id="UP000199706"/>
    </source>
</evidence>
<dbReference type="EMBL" id="FNCJ01000009">
    <property type="protein sequence ID" value="SDH31578.1"/>
    <property type="molecule type" value="Genomic_DNA"/>
</dbReference>
<dbReference type="InterPro" id="IPR011006">
    <property type="entry name" value="CheY-like_superfamily"/>
</dbReference>
<dbReference type="GO" id="GO:0000155">
    <property type="term" value="F:phosphorelay sensor kinase activity"/>
    <property type="evidence" value="ECO:0007669"/>
    <property type="project" value="InterPro"/>
</dbReference>
<reference evidence="10 11" key="1">
    <citation type="submission" date="2016-10" db="EMBL/GenBank/DDBJ databases">
        <authorList>
            <person name="de Groot N.N."/>
        </authorList>
    </citation>
    <scope>NUCLEOTIDE SEQUENCE [LARGE SCALE GENOMIC DNA]</scope>
    <source>
        <strain evidence="10 11">LMG 2247</strain>
    </source>
</reference>
<organism evidence="10 11">
    <name type="scientific">Paraburkholderia phenazinium</name>
    <dbReference type="NCBI Taxonomy" id="60549"/>
    <lineage>
        <taxon>Bacteria</taxon>
        <taxon>Pseudomonadati</taxon>
        <taxon>Pseudomonadota</taxon>
        <taxon>Betaproteobacteria</taxon>
        <taxon>Burkholderiales</taxon>
        <taxon>Burkholderiaceae</taxon>
        <taxon>Paraburkholderia</taxon>
    </lineage>
</organism>
<evidence type="ECO:0000313" key="10">
    <source>
        <dbReference type="EMBL" id="SDH31578.1"/>
    </source>
</evidence>
<dbReference type="InterPro" id="IPR003594">
    <property type="entry name" value="HATPase_dom"/>
</dbReference>
<evidence type="ECO:0000259" key="8">
    <source>
        <dbReference type="PROSITE" id="PS50112"/>
    </source>
</evidence>
<accession>A0A1G8BEI5</accession>
<dbReference type="RefSeq" id="WP_090686331.1">
    <property type="nucleotide sequence ID" value="NZ_FNCJ01000009.1"/>
</dbReference>
<dbReference type="SMART" id="SM00448">
    <property type="entry name" value="REC"/>
    <property type="match status" value="1"/>
</dbReference>
<dbReference type="InterPro" id="IPR050482">
    <property type="entry name" value="Sensor_HK_TwoCompSys"/>
</dbReference>
<feature type="domain" description="PAC" evidence="9">
    <location>
        <begin position="213"/>
        <end position="265"/>
    </location>
</feature>
<dbReference type="Pfam" id="PF07730">
    <property type="entry name" value="HisKA_3"/>
    <property type="match status" value="1"/>
</dbReference>
<dbReference type="SUPFAM" id="SSF55785">
    <property type="entry name" value="PYP-like sensor domain (PAS domain)"/>
    <property type="match status" value="1"/>
</dbReference>
<dbReference type="SUPFAM" id="SSF52172">
    <property type="entry name" value="CheY-like"/>
    <property type="match status" value="1"/>
</dbReference>
<dbReference type="CDD" id="cd16917">
    <property type="entry name" value="HATPase_UhpB-NarQ-NarX-like"/>
    <property type="match status" value="1"/>
</dbReference>
<dbReference type="PROSITE" id="PS50113">
    <property type="entry name" value="PAC"/>
    <property type="match status" value="1"/>
</dbReference>
<feature type="domain" description="Response regulatory" evidence="7">
    <location>
        <begin position="8"/>
        <end position="125"/>
    </location>
</feature>
<dbReference type="CDD" id="cd00130">
    <property type="entry name" value="PAS"/>
    <property type="match status" value="1"/>
</dbReference>
<dbReference type="InterPro" id="IPR001789">
    <property type="entry name" value="Sig_transdc_resp-reg_receiver"/>
</dbReference>
<feature type="coiled-coil region" evidence="5">
    <location>
        <begin position="256"/>
        <end position="283"/>
    </location>
</feature>
<evidence type="ECO:0000256" key="1">
    <source>
        <dbReference type="ARBA" id="ARBA00022679"/>
    </source>
</evidence>
<dbReference type="Gene3D" id="3.40.50.2300">
    <property type="match status" value="1"/>
</dbReference>
<name>A0A1G8BEI5_9BURK</name>
<keyword evidence="3" id="KW-0902">Two-component regulatory system</keyword>
<dbReference type="PANTHER" id="PTHR24421:SF59">
    <property type="entry name" value="OXYGEN SENSOR HISTIDINE KINASE NREB"/>
    <property type="match status" value="1"/>
</dbReference>
<dbReference type="CDD" id="cd00156">
    <property type="entry name" value="REC"/>
    <property type="match status" value="1"/>
</dbReference>
<dbReference type="Pfam" id="PF00072">
    <property type="entry name" value="Response_reg"/>
    <property type="match status" value="1"/>
</dbReference>
<dbReference type="Pfam" id="PF08447">
    <property type="entry name" value="PAS_3"/>
    <property type="match status" value="1"/>
</dbReference>
<dbReference type="SMART" id="SM00091">
    <property type="entry name" value="PAS"/>
    <property type="match status" value="1"/>
</dbReference>
<evidence type="ECO:0000256" key="3">
    <source>
        <dbReference type="ARBA" id="ARBA00023012"/>
    </source>
</evidence>
<dbReference type="InterPro" id="IPR013655">
    <property type="entry name" value="PAS_fold_3"/>
</dbReference>
<keyword evidence="4" id="KW-0597">Phosphoprotein</keyword>
<dbReference type="SUPFAM" id="SSF55874">
    <property type="entry name" value="ATPase domain of HSP90 chaperone/DNA topoisomerase II/histidine kinase"/>
    <property type="match status" value="1"/>
</dbReference>
<dbReference type="PROSITE" id="PS50110">
    <property type="entry name" value="RESPONSE_REGULATORY"/>
    <property type="match status" value="1"/>
</dbReference>
<proteinExistence type="predicted"/>
<dbReference type="InterPro" id="IPR005467">
    <property type="entry name" value="His_kinase_dom"/>
</dbReference>
<dbReference type="PROSITE" id="PS50109">
    <property type="entry name" value="HIS_KIN"/>
    <property type="match status" value="1"/>
</dbReference>
<dbReference type="GO" id="GO:0016020">
    <property type="term" value="C:membrane"/>
    <property type="evidence" value="ECO:0007669"/>
    <property type="project" value="InterPro"/>
</dbReference>
<dbReference type="PROSITE" id="PS50112">
    <property type="entry name" value="PAS"/>
    <property type="match status" value="1"/>
</dbReference>
<keyword evidence="1" id="KW-0808">Transferase</keyword>
<gene>
    <name evidence="10" type="ORF">SAMN05216466_10919</name>
</gene>
<evidence type="ECO:0000256" key="2">
    <source>
        <dbReference type="ARBA" id="ARBA00022777"/>
    </source>
</evidence>